<dbReference type="EMBL" id="LR797024">
    <property type="protein sequence ID" value="CAB4181743.1"/>
    <property type="molecule type" value="Genomic_DNA"/>
</dbReference>
<evidence type="ECO:0000313" key="8">
    <source>
        <dbReference type="EMBL" id="CAB5226762.1"/>
    </source>
</evidence>
<gene>
    <name evidence="5" type="ORF">UFOVP1058_61</name>
    <name evidence="6" type="ORF">UFOVP1289_16</name>
    <name evidence="8" type="ORF">UFOVP1514_31</name>
    <name evidence="7" type="ORF">UFOVP1642_43</name>
    <name evidence="2" type="ORF">UFOVP656_19</name>
    <name evidence="3" type="ORF">UFOVP857_41</name>
    <name evidence="4" type="ORF">UFOVP879_5</name>
</gene>
<evidence type="ECO:0000313" key="4">
    <source>
        <dbReference type="EMBL" id="CAB4168355.1"/>
    </source>
</evidence>
<dbReference type="EMBL" id="LR796827">
    <property type="protein sequence ID" value="CAB4168355.1"/>
    <property type="molecule type" value="Genomic_DNA"/>
</dbReference>
<name>A0A6J7X7F7_9CAUD</name>
<dbReference type="InterPro" id="IPR020290">
    <property type="entry name" value="Gp88"/>
</dbReference>
<evidence type="ECO:0000313" key="3">
    <source>
        <dbReference type="EMBL" id="CAB4167698.1"/>
    </source>
</evidence>
<organism evidence="8">
    <name type="scientific">uncultured Caudovirales phage</name>
    <dbReference type="NCBI Taxonomy" id="2100421"/>
    <lineage>
        <taxon>Viruses</taxon>
        <taxon>Duplodnaviria</taxon>
        <taxon>Heunggongvirae</taxon>
        <taxon>Uroviricota</taxon>
        <taxon>Caudoviricetes</taxon>
        <taxon>Peduoviridae</taxon>
        <taxon>Maltschvirus</taxon>
        <taxon>Maltschvirus maltsch</taxon>
    </lineage>
</organism>
<accession>A0A6J7X7F7</accession>
<sequence>MTSTTSGAATALRGTPRIFSLDSAKAIKAQGYGYLNAIHYMAPHTTGGVGDLCGHSSAGCRGVCLGKYSGQAAIVLDLEEGMNATRASRVLKAQMFMQDRNAYMNMMAHAIMGVLRKAQREGLTPCIRPNGSTDNAYERIRFTPDAALRTTLHPTLRPGGVTLLELFPEVPFVDYTKNPGRMTSPTRPANLHLTFSRSEDNEPECLALLERGHNVAVVFAHGLPVVRQWKGFPVIDGDRHDLRHLDPQGGYVIGLTPKGNKAKQDMSGFVLRDY</sequence>
<evidence type="ECO:0000313" key="5">
    <source>
        <dbReference type="EMBL" id="CAB4181743.1"/>
    </source>
</evidence>
<dbReference type="EMBL" id="LR797234">
    <property type="protein sequence ID" value="CAB4195356.1"/>
    <property type="molecule type" value="Genomic_DNA"/>
</dbReference>
<feature type="domain" description="Gene product 88" evidence="1">
    <location>
        <begin position="25"/>
        <end position="270"/>
    </location>
</feature>
<evidence type="ECO:0000313" key="6">
    <source>
        <dbReference type="EMBL" id="CAB4195356.1"/>
    </source>
</evidence>
<protein>
    <recommendedName>
        <fullName evidence="1">Gene product 88 domain-containing protein</fullName>
    </recommendedName>
</protein>
<dbReference type="EMBL" id="LR796804">
    <property type="protein sequence ID" value="CAB4167698.1"/>
    <property type="molecule type" value="Genomic_DNA"/>
</dbReference>
<dbReference type="EMBL" id="LR796643">
    <property type="protein sequence ID" value="CAB4155846.1"/>
    <property type="molecule type" value="Genomic_DNA"/>
</dbReference>
<proteinExistence type="predicted"/>
<dbReference type="EMBL" id="LR797506">
    <property type="protein sequence ID" value="CAB4221736.1"/>
    <property type="molecule type" value="Genomic_DNA"/>
</dbReference>
<evidence type="ECO:0000313" key="2">
    <source>
        <dbReference type="EMBL" id="CAB4155846.1"/>
    </source>
</evidence>
<dbReference type="Pfam" id="PF17338">
    <property type="entry name" value="GP88"/>
    <property type="match status" value="1"/>
</dbReference>
<evidence type="ECO:0000313" key="7">
    <source>
        <dbReference type="EMBL" id="CAB4221736.1"/>
    </source>
</evidence>
<evidence type="ECO:0000259" key="1">
    <source>
        <dbReference type="Pfam" id="PF17338"/>
    </source>
</evidence>
<reference evidence="8" key="1">
    <citation type="submission" date="2020-05" db="EMBL/GenBank/DDBJ databases">
        <authorList>
            <person name="Chiriac C."/>
            <person name="Salcher M."/>
            <person name="Ghai R."/>
            <person name="Kavagutti S V."/>
        </authorList>
    </citation>
    <scope>NUCLEOTIDE SEQUENCE</scope>
</reference>
<dbReference type="EMBL" id="LR798362">
    <property type="protein sequence ID" value="CAB5226762.1"/>
    <property type="molecule type" value="Genomic_DNA"/>
</dbReference>